<organism evidence="2 3">
    <name type="scientific">Umezawaea tangerina</name>
    <dbReference type="NCBI Taxonomy" id="84725"/>
    <lineage>
        <taxon>Bacteria</taxon>
        <taxon>Bacillati</taxon>
        <taxon>Actinomycetota</taxon>
        <taxon>Actinomycetes</taxon>
        <taxon>Pseudonocardiales</taxon>
        <taxon>Pseudonocardiaceae</taxon>
        <taxon>Umezawaea</taxon>
    </lineage>
</organism>
<gene>
    <name evidence="2" type="ORF">CLV43_105488</name>
</gene>
<keyword evidence="1" id="KW-0472">Membrane</keyword>
<name>A0A2T0T7T4_9PSEU</name>
<keyword evidence="1" id="KW-1133">Transmembrane helix</keyword>
<reference evidence="2 3" key="1">
    <citation type="submission" date="2018-03" db="EMBL/GenBank/DDBJ databases">
        <title>Genomic Encyclopedia of Archaeal and Bacterial Type Strains, Phase II (KMG-II): from individual species to whole genera.</title>
        <authorList>
            <person name="Goeker M."/>
        </authorList>
    </citation>
    <scope>NUCLEOTIDE SEQUENCE [LARGE SCALE GENOMIC DNA]</scope>
    <source>
        <strain evidence="2 3">DSM 44720</strain>
    </source>
</reference>
<evidence type="ECO:0000313" key="2">
    <source>
        <dbReference type="EMBL" id="PRY41729.1"/>
    </source>
</evidence>
<evidence type="ECO:0008006" key="4">
    <source>
        <dbReference type="Google" id="ProtNLM"/>
    </source>
</evidence>
<dbReference type="Proteomes" id="UP000239494">
    <property type="component" value="Unassembled WGS sequence"/>
</dbReference>
<dbReference type="EMBL" id="PVTF01000005">
    <property type="protein sequence ID" value="PRY41729.1"/>
    <property type="molecule type" value="Genomic_DNA"/>
</dbReference>
<keyword evidence="3" id="KW-1185">Reference proteome</keyword>
<evidence type="ECO:0000256" key="1">
    <source>
        <dbReference type="SAM" id="Phobius"/>
    </source>
</evidence>
<feature type="transmembrane region" description="Helical" evidence="1">
    <location>
        <begin position="101"/>
        <end position="122"/>
    </location>
</feature>
<feature type="transmembrane region" description="Helical" evidence="1">
    <location>
        <begin position="46"/>
        <end position="62"/>
    </location>
</feature>
<sequence>MVNNMSSDVFAPVQRVVVAYVVVALGTVAALVLLSVAAPRLATDEAWGHALIVGAFSVLLLLRARAARKGSATGLRAIVVIGCVLLVVNLVEAALPGVFPSWMRVEMVAIAALMLALVVLALRVRRAR</sequence>
<feature type="transmembrane region" description="Helical" evidence="1">
    <location>
        <begin position="74"/>
        <end position="95"/>
    </location>
</feature>
<evidence type="ECO:0000313" key="3">
    <source>
        <dbReference type="Proteomes" id="UP000239494"/>
    </source>
</evidence>
<accession>A0A2T0T7T4</accession>
<keyword evidence="1" id="KW-0812">Transmembrane</keyword>
<proteinExistence type="predicted"/>
<feature type="transmembrane region" description="Helical" evidence="1">
    <location>
        <begin position="12"/>
        <end position="34"/>
    </location>
</feature>
<comment type="caution">
    <text evidence="2">The sequence shown here is derived from an EMBL/GenBank/DDBJ whole genome shotgun (WGS) entry which is preliminary data.</text>
</comment>
<protein>
    <recommendedName>
        <fullName evidence="4">Integral membrane protein</fullName>
    </recommendedName>
</protein>
<dbReference type="AlphaFoldDB" id="A0A2T0T7T4"/>